<evidence type="ECO:0000313" key="1">
    <source>
        <dbReference type="EMBL" id="OQR96902.1"/>
    </source>
</evidence>
<keyword evidence="2" id="KW-1185">Reference proteome</keyword>
<proteinExistence type="predicted"/>
<protein>
    <submittedName>
        <fullName evidence="1">Uncharacterized protein</fullName>
    </submittedName>
</protein>
<dbReference type="AlphaFoldDB" id="A0A1V9ZG00"/>
<dbReference type="Proteomes" id="UP000243579">
    <property type="component" value="Unassembled WGS sequence"/>
</dbReference>
<dbReference type="EMBL" id="JNBR01000125">
    <property type="protein sequence ID" value="OQR96902.1"/>
    <property type="molecule type" value="Genomic_DNA"/>
</dbReference>
<sequence>MLLGSMSGEETLATLPPMVPQTIKVNTVKEVDFMSVQLDESTKAWYTKAYRKDATFQKYATGKKDGSS</sequence>
<gene>
    <name evidence="1" type="ORF">ACHHYP_13047</name>
</gene>
<organism evidence="1 2">
    <name type="scientific">Achlya hypogyna</name>
    <name type="common">Oomycete</name>
    <name type="synonym">Protoachlya hypogyna</name>
    <dbReference type="NCBI Taxonomy" id="1202772"/>
    <lineage>
        <taxon>Eukaryota</taxon>
        <taxon>Sar</taxon>
        <taxon>Stramenopiles</taxon>
        <taxon>Oomycota</taxon>
        <taxon>Saprolegniomycetes</taxon>
        <taxon>Saprolegniales</taxon>
        <taxon>Achlyaceae</taxon>
        <taxon>Achlya</taxon>
    </lineage>
</organism>
<comment type="caution">
    <text evidence="1">The sequence shown here is derived from an EMBL/GenBank/DDBJ whole genome shotgun (WGS) entry which is preliminary data.</text>
</comment>
<name>A0A1V9ZG00_ACHHY</name>
<evidence type="ECO:0000313" key="2">
    <source>
        <dbReference type="Proteomes" id="UP000243579"/>
    </source>
</evidence>
<accession>A0A1V9ZG00</accession>
<reference evidence="1 2" key="1">
    <citation type="journal article" date="2014" name="Genome Biol. Evol.">
        <title>The secreted proteins of Achlya hypogyna and Thraustotheca clavata identify the ancestral oomycete secretome and reveal gene acquisitions by horizontal gene transfer.</title>
        <authorList>
            <person name="Misner I."/>
            <person name="Blouin N."/>
            <person name="Leonard G."/>
            <person name="Richards T.A."/>
            <person name="Lane C.E."/>
        </authorList>
    </citation>
    <scope>NUCLEOTIDE SEQUENCE [LARGE SCALE GENOMIC DNA]</scope>
    <source>
        <strain evidence="1 2">ATCC 48635</strain>
    </source>
</reference>